<dbReference type="InterPro" id="IPR011006">
    <property type="entry name" value="CheY-like_superfamily"/>
</dbReference>
<evidence type="ECO:0000256" key="2">
    <source>
        <dbReference type="PROSITE-ProRule" id="PRU00169"/>
    </source>
</evidence>
<protein>
    <recommendedName>
        <fullName evidence="3">Response regulatory domain-containing protein</fullName>
    </recommendedName>
</protein>
<reference evidence="4 5" key="1">
    <citation type="journal article" date="2016" name="Nat. Commun.">
        <title>Thousands of microbial genomes shed light on interconnected biogeochemical processes in an aquifer system.</title>
        <authorList>
            <person name="Anantharaman K."/>
            <person name="Brown C.T."/>
            <person name="Hug L.A."/>
            <person name="Sharon I."/>
            <person name="Castelle C.J."/>
            <person name="Probst A.J."/>
            <person name="Thomas B.C."/>
            <person name="Singh A."/>
            <person name="Wilkins M.J."/>
            <person name="Karaoz U."/>
            <person name="Brodie E.L."/>
            <person name="Williams K.H."/>
            <person name="Hubbard S.S."/>
            <person name="Banfield J.F."/>
        </authorList>
    </citation>
    <scope>NUCLEOTIDE SEQUENCE [LARGE SCALE GENOMIC DNA]</scope>
</reference>
<dbReference type="InterPro" id="IPR050595">
    <property type="entry name" value="Bact_response_regulator"/>
</dbReference>
<dbReference type="Proteomes" id="UP000178187">
    <property type="component" value="Unassembled WGS sequence"/>
</dbReference>
<gene>
    <name evidence="4" type="ORF">A3G33_06725</name>
</gene>
<dbReference type="InterPro" id="IPR001789">
    <property type="entry name" value="Sig_transdc_resp-reg_receiver"/>
</dbReference>
<dbReference type="Gene3D" id="3.40.50.2300">
    <property type="match status" value="2"/>
</dbReference>
<dbReference type="PANTHER" id="PTHR44591">
    <property type="entry name" value="STRESS RESPONSE REGULATOR PROTEIN 1"/>
    <property type="match status" value="1"/>
</dbReference>
<feature type="domain" description="Response regulatory" evidence="3">
    <location>
        <begin position="9"/>
        <end position="125"/>
    </location>
</feature>
<dbReference type="Pfam" id="PF00072">
    <property type="entry name" value="Response_reg"/>
    <property type="match status" value="2"/>
</dbReference>
<feature type="domain" description="Response regulatory" evidence="3">
    <location>
        <begin position="147"/>
        <end position="263"/>
    </location>
</feature>
<name>A0A1G1L2K8_9BACT</name>
<keyword evidence="1 2" id="KW-0597">Phosphoprotein</keyword>
<dbReference type="PANTHER" id="PTHR44591:SF3">
    <property type="entry name" value="RESPONSE REGULATORY DOMAIN-CONTAINING PROTEIN"/>
    <property type="match status" value="1"/>
</dbReference>
<dbReference type="CDD" id="cd00156">
    <property type="entry name" value="REC"/>
    <property type="match status" value="1"/>
</dbReference>
<comment type="caution">
    <text evidence="4">The sequence shown here is derived from an EMBL/GenBank/DDBJ whole genome shotgun (WGS) entry which is preliminary data.</text>
</comment>
<dbReference type="EMBL" id="MHFR01000008">
    <property type="protein sequence ID" value="OGW99376.1"/>
    <property type="molecule type" value="Genomic_DNA"/>
</dbReference>
<evidence type="ECO:0000256" key="1">
    <source>
        <dbReference type="ARBA" id="ARBA00022553"/>
    </source>
</evidence>
<accession>A0A1G1L2K8</accession>
<evidence type="ECO:0000313" key="4">
    <source>
        <dbReference type="EMBL" id="OGW99376.1"/>
    </source>
</evidence>
<dbReference type="AlphaFoldDB" id="A0A1G1L2K8"/>
<organism evidence="4 5">
    <name type="scientific">Candidatus Danuiimicrobium aquiferis</name>
    <dbReference type="NCBI Taxonomy" id="1801832"/>
    <lineage>
        <taxon>Bacteria</taxon>
        <taxon>Pseudomonadati</taxon>
        <taxon>Candidatus Omnitrophota</taxon>
        <taxon>Candidatus Danuiimicrobium</taxon>
    </lineage>
</organism>
<feature type="modified residue" description="4-aspartylphosphate" evidence="2">
    <location>
        <position position="196"/>
    </location>
</feature>
<dbReference type="PROSITE" id="PS50110">
    <property type="entry name" value="RESPONSE_REGULATORY"/>
    <property type="match status" value="2"/>
</dbReference>
<feature type="modified residue" description="4-aspartylphosphate" evidence="2">
    <location>
        <position position="58"/>
    </location>
</feature>
<dbReference type="SUPFAM" id="SSF52172">
    <property type="entry name" value="CheY-like"/>
    <property type="match status" value="2"/>
</dbReference>
<evidence type="ECO:0000259" key="3">
    <source>
        <dbReference type="PROSITE" id="PS50110"/>
    </source>
</evidence>
<sequence length="270" mass="30894">MTEPEPRPLILIVDDEREIIELLQDHFEKLNCETIATADPTTVIDKLRNFSVRLMLLDLKMRKLDGIAVLDRIIEAGLALPPTMIMTGYLPRYIDELKRHGISTNDVVTKPFRFEEMENVIKRKLGQSIVCQGVRIEDKIYEKNRCVIGFVEDEPDILDVLEDIFGRRNYQVRCFSNGVMAFEALKTEPVDILLVDMKLGGRIQGNELILALSKLPNPPYMIPMSANDLPEDVEAEFHKIGCKDFISKPFYMADVMDLVEKIALERKLIG</sequence>
<dbReference type="SMART" id="SM00448">
    <property type="entry name" value="REC"/>
    <property type="match status" value="2"/>
</dbReference>
<proteinExistence type="predicted"/>
<dbReference type="GO" id="GO:0000160">
    <property type="term" value="P:phosphorelay signal transduction system"/>
    <property type="evidence" value="ECO:0007669"/>
    <property type="project" value="InterPro"/>
</dbReference>
<evidence type="ECO:0000313" key="5">
    <source>
        <dbReference type="Proteomes" id="UP000178187"/>
    </source>
</evidence>